<keyword evidence="3" id="KW-0227">DNA damage</keyword>
<dbReference type="Gene3D" id="3.30.565.10">
    <property type="entry name" value="Histidine kinase-like ATPase, C-terminal domain"/>
    <property type="match status" value="1"/>
</dbReference>
<dbReference type="InterPro" id="IPR002099">
    <property type="entry name" value="MutL/Mlh/PMS"/>
</dbReference>
<dbReference type="PROSITE" id="PS00058">
    <property type="entry name" value="DNA_MISMATCH_REPAIR_1"/>
    <property type="match status" value="1"/>
</dbReference>
<dbReference type="CDD" id="cd16926">
    <property type="entry name" value="HATPase_MutL-MLH-PMS-like"/>
    <property type="match status" value="1"/>
</dbReference>
<dbReference type="RefSeq" id="XP_014663543.1">
    <property type="nucleotide sequence ID" value="XM_014808057.1"/>
</dbReference>
<protein>
    <submittedName>
        <fullName evidence="9">DNA mismatch repair protein Mlh1-like isoform X1</fullName>
    </submittedName>
</protein>
<dbReference type="SUPFAM" id="SSF55874">
    <property type="entry name" value="ATPase domain of HSP90 chaperone/DNA topoisomerase II/histidine kinase"/>
    <property type="match status" value="1"/>
</dbReference>
<dbReference type="Proteomes" id="UP000695022">
    <property type="component" value="Unplaced"/>
</dbReference>
<dbReference type="GeneID" id="106806191"/>
<evidence type="ECO:0000256" key="6">
    <source>
        <dbReference type="SAM" id="MobiDB-lite"/>
    </source>
</evidence>
<dbReference type="Gene3D" id="3.30.230.10">
    <property type="match status" value="1"/>
</dbReference>
<evidence type="ECO:0000256" key="5">
    <source>
        <dbReference type="ARBA" id="ARBA00023242"/>
    </source>
</evidence>
<organism evidence="8 9">
    <name type="scientific">Priapulus caudatus</name>
    <name type="common">Priapulid worm</name>
    <dbReference type="NCBI Taxonomy" id="37621"/>
    <lineage>
        <taxon>Eukaryota</taxon>
        <taxon>Metazoa</taxon>
        <taxon>Ecdysozoa</taxon>
        <taxon>Scalidophora</taxon>
        <taxon>Priapulida</taxon>
        <taxon>Priapulimorpha</taxon>
        <taxon>Priapulimorphida</taxon>
        <taxon>Priapulidae</taxon>
        <taxon>Priapulus</taxon>
    </lineage>
</organism>
<dbReference type="InterPro" id="IPR014721">
    <property type="entry name" value="Ribsml_uS5_D2-typ_fold_subgr"/>
</dbReference>
<dbReference type="SMART" id="SM01340">
    <property type="entry name" value="DNA_mis_repair"/>
    <property type="match status" value="1"/>
</dbReference>
<evidence type="ECO:0000313" key="8">
    <source>
        <dbReference type="Proteomes" id="UP000695022"/>
    </source>
</evidence>
<dbReference type="InterPro" id="IPR038973">
    <property type="entry name" value="MutL/Mlh/Pms-like"/>
</dbReference>
<keyword evidence="4" id="KW-0234">DNA repair</keyword>
<dbReference type="Pfam" id="PF01119">
    <property type="entry name" value="DNA_mis_repair"/>
    <property type="match status" value="1"/>
</dbReference>
<dbReference type="NCBIfam" id="TIGR00585">
    <property type="entry name" value="mutl"/>
    <property type="match status" value="1"/>
</dbReference>
<evidence type="ECO:0000313" key="9">
    <source>
        <dbReference type="RefSeq" id="XP_014663543.1"/>
    </source>
</evidence>
<dbReference type="InterPro" id="IPR036890">
    <property type="entry name" value="HATPase_C_sf"/>
</dbReference>
<feature type="region of interest" description="Disordered" evidence="6">
    <location>
        <begin position="413"/>
        <end position="432"/>
    </location>
</feature>
<comment type="similarity">
    <text evidence="2">Belongs to the DNA mismatch repair MutL/HexB family.</text>
</comment>
<feature type="region of interest" description="Disordered" evidence="6">
    <location>
        <begin position="629"/>
        <end position="671"/>
    </location>
</feature>
<dbReference type="Pfam" id="PF13589">
    <property type="entry name" value="HATPase_c_3"/>
    <property type="match status" value="1"/>
</dbReference>
<dbReference type="PANTHER" id="PTHR10073:SF12">
    <property type="entry name" value="DNA MISMATCH REPAIR PROTEIN MLH1"/>
    <property type="match status" value="1"/>
</dbReference>
<keyword evidence="5" id="KW-0539">Nucleus</keyword>
<dbReference type="CDD" id="cd03483">
    <property type="entry name" value="MutL_Trans_MLH1"/>
    <property type="match status" value="1"/>
</dbReference>
<sequence length="717" mass="79768">MAGTIRKLDEVVVNRIAAGEVVQRPANALKEMIENSLDAKSTNIQLTVKQGGLKLLQIQDNGTGIRKEDFGIVCERFTTSKLTKFEDLSEIATYGFRGEALASITHVAHVTITSKTADSKCAYKATYNDGKPTGPMKPCAGNQGTMITVEDLFYNMDVRRKAFKNHSEEHAKIADVVQKYAIHNAKVGFTLKKFGESSADIRTPPNSTVTDNIRLTYGSTVARELLPISHEDKTFAFKLTGQISSASYSLKKSIFLIFINHRLVDCSTLRKAIEGVYTSYLPKNMHPFLYLSLEVAARNVDVNVHPTKHEVHFLHEDAIAESIQRAVDATLLSSDSSRTFYAQAYLPGVAAPVSEVITEISDKSSSKSSVSTSKPYAHQMVRTDNREQKLDAFLQPKPPAATVLVNAVDVSPHGDSARVDTQHSSTSGNETGRRQVKLTSVLILQEVLKTKAHSGLREVFQNHKFVGCVNRKRALVQHNTKLYLVNTTVLSKELFYQLMLYEFGNFGMIKLSNPAPIYELAMLALDSEESGWSETDGSKEELARYVVDFLSSQSEMLLDYFSIHIENGELCTLPLLLEPYFPSMEGLPMYILRLATEVDWEDEQKCFESFCRETAEFYSFKPNVASNGNDDCVPEKSPGLSQSEQTGEATQSEPTTGLDSESVPDEDSSTPTWKWTVEHVIYPTLKTTLLPPKHFADNGSILEVANLPDLYKVFERC</sequence>
<dbReference type="SUPFAM" id="SSF54211">
    <property type="entry name" value="Ribosomal protein S5 domain 2-like"/>
    <property type="match status" value="1"/>
</dbReference>
<comment type="subcellular location">
    <subcellularLocation>
        <location evidence="1">Nucleus</location>
    </subcellularLocation>
</comment>
<dbReference type="InterPro" id="IPR032189">
    <property type="entry name" value="Mlh1_C"/>
</dbReference>
<evidence type="ECO:0000256" key="1">
    <source>
        <dbReference type="ARBA" id="ARBA00004123"/>
    </source>
</evidence>
<feature type="compositionally biased region" description="Polar residues" evidence="6">
    <location>
        <begin position="639"/>
        <end position="659"/>
    </location>
</feature>
<dbReference type="InterPro" id="IPR013507">
    <property type="entry name" value="DNA_mismatch_S5_2-like"/>
</dbReference>
<keyword evidence="8" id="KW-1185">Reference proteome</keyword>
<evidence type="ECO:0000256" key="2">
    <source>
        <dbReference type="ARBA" id="ARBA00006082"/>
    </source>
</evidence>
<evidence type="ECO:0000256" key="3">
    <source>
        <dbReference type="ARBA" id="ARBA00022763"/>
    </source>
</evidence>
<gene>
    <name evidence="9" type="primary">LOC106806191</name>
</gene>
<name>A0ABM1DUC2_PRICU</name>
<evidence type="ECO:0000256" key="4">
    <source>
        <dbReference type="ARBA" id="ARBA00023204"/>
    </source>
</evidence>
<proteinExistence type="inferred from homology"/>
<dbReference type="PANTHER" id="PTHR10073">
    <property type="entry name" value="DNA MISMATCH REPAIR PROTEIN MLH, PMS, MUTL"/>
    <property type="match status" value="1"/>
</dbReference>
<feature type="domain" description="DNA mismatch repair protein S5" evidence="7">
    <location>
        <begin position="213"/>
        <end position="332"/>
    </location>
</feature>
<reference evidence="9" key="1">
    <citation type="submission" date="2025-08" db="UniProtKB">
        <authorList>
            <consortium name="RefSeq"/>
        </authorList>
    </citation>
    <scope>IDENTIFICATION</scope>
</reference>
<dbReference type="InterPro" id="IPR020568">
    <property type="entry name" value="Ribosomal_Su5_D2-typ_SF"/>
</dbReference>
<evidence type="ECO:0000259" key="7">
    <source>
        <dbReference type="SMART" id="SM01340"/>
    </source>
</evidence>
<accession>A0ABM1DUC2</accession>
<dbReference type="InterPro" id="IPR014762">
    <property type="entry name" value="DNA_mismatch_repair_CS"/>
</dbReference>
<dbReference type="Pfam" id="PF16413">
    <property type="entry name" value="Mlh1_C"/>
    <property type="match status" value="1"/>
</dbReference>